<feature type="compositionally biased region" description="Polar residues" evidence="9">
    <location>
        <begin position="723"/>
        <end position="736"/>
    </location>
</feature>
<feature type="region of interest" description="Disordered" evidence="9">
    <location>
        <begin position="426"/>
        <end position="463"/>
    </location>
</feature>
<keyword evidence="6" id="KW-0040">ANK repeat</keyword>
<comment type="caution">
    <text evidence="11">The sequence shown here is derived from an EMBL/GenBank/DDBJ whole genome shotgun (WGS) entry which is preliminary data.</text>
</comment>
<dbReference type="GO" id="GO:0005635">
    <property type="term" value="C:nuclear envelope"/>
    <property type="evidence" value="ECO:0007669"/>
    <property type="project" value="TreeGrafter"/>
</dbReference>
<dbReference type="InterPro" id="IPR002110">
    <property type="entry name" value="Ankyrin_rpt"/>
</dbReference>
<feature type="repeat" description="ANK" evidence="6">
    <location>
        <begin position="105"/>
        <end position="127"/>
    </location>
</feature>
<dbReference type="SMART" id="SM00233">
    <property type="entry name" value="PH"/>
    <property type="match status" value="1"/>
</dbReference>
<organism evidence="11 12">
    <name type="scientific">Maudiozyma humilis</name>
    <name type="common">Sour dough yeast</name>
    <name type="synonym">Kazachstania humilis</name>
    <dbReference type="NCBI Taxonomy" id="51915"/>
    <lineage>
        <taxon>Eukaryota</taxon>
        <taxon>Fungi</taxon>
        <taxon>Dikarya</taxon>
        <taxon>Ascomycota</taxon>
        <taxon>Saccharomycotina</taxon>
        <taxon>Saccharomycetes</taxon>
        <taxon>Saccharomycetales</taxon>
        <taxon>Saccharomycetaceae</taxon>
        <taxon>Maudiozyma</taxon>
    </lineage>
</organism>
<dbReference type="SUPFAM" id="SSF144000">
    <property type="entry name" value="Oxysterol-binding protein-like"/>
    <property type="match status" value="1"/>
</dbReference>
<dbReference type="PROSITE" id="PS50297">
    <property type="entry name" value="ANK_REP_REGION"/>
    <property type="match status" value="1"/>
</dbReference>
<feature type="region of interest" description="Disordered" evidence="9">
    <location>
        <begin position="895"/>
        <end position="918"/>
    </location>
</feature>
<dbReference type="GO" id="GO:0120015">
    <property type="term" value="F:sterol transfer activity"/>
    <property type="evidence" value="ECO:0007669"/>
    <property type="project" value="UniProtKB-ARBA"/>
</dbReference>
<dbReference type="PROSITE" id="PS50003">
    <property type="entry name" value="PH_DOMAIN"/>
    <property type="match status" value="1"/>
</dbReference>
<sequence>MASHNAPAPETHVKIRGDSIAPSQDLSTSVLKLRLVDVLTSGNFAALEQLVQEQQDSDAFKQLMPLILNTAVQVAPLELVQQIVSQWGNNPSAPCPVNINEKDADGNTPLHLAAAQSRSDIIQFLLEQPLINECAVNNSQQLPFELCKNVNVAQMMQITRANYIATTLKEVNAAMAAGDLKTLDRLYKNHRNTDFLRAKFINRTHNDGAQDPSDTLLHLYIHKRNVKMCNWLLDHGADPMIKNSRGLTPIDMLSDIIKATPQPPAALAALHEKLTNEKLILAAANRLNEPPTHRGFLKKFTNFAQGYKLRWFVLAPDGKLSYYKDQAAAAKGAAAAARGTLNLADCYLHLDSTEKLKFEIISNHNHTKWQLKGNHPVETNNWVWAIQSAIRFARDKKMMAKGKKSSNVSPGFVLNRNATQSTIATNYSAGAGSPSPLQVNTASSAAPEQGTSPTAKFSSGASINSNDIELSDRLTKSGKNYVSKMIETKLESASPGDTSPVLQHSLDPQQRGAMVVEQNQVLAQSPLVNKVASASKPGSLNLDDAVASVTMGSAPASKKSYRDDEIVDTAGEDEDDEDNQDEGGIAVKFEKDEEYLKIEYGPFIERLNVCQKTIGFELDSMDEILASRDFVEQKDPQAVAVVRKSLKKVYGLVAEMNKLTAQRDEKLISMLAKQSDVNNVWIQSVRDLEVELGEKTERLASIDRQRKSLKKTLQKKLIENSEAELNTPPSESSSFLTPKPEVAAKGGVPNPAGINTIADNSSDTLAQIAKFISATREEDENSEADEFFDAEELMKEIDNAPQEAASTVDDSGKTAETIQSDVVSTAIEQPMEIPELSNPSPVPAIPAIAINDTEVVPESEGATVAASATAEVADEAADAVAAIASTPSATLAKTATRGSQAASHLSKTQTKSTTDKASSFAISDIARTEHQEEKEKYLVSEKSYNGYEDGIRKRLKLDEDDRPAISLWAVLKSMVGKDMTRMTLPVTFNEPTSLLQRVAEDLEYTEILDQAATFDDSSLRCLYAGIFTASCYASTTKRVAKPFNPLLGETYEYTRPDKHYRFFTEQVSHHPPISATWTESPKWDFWGESHVETKFNGRSFGVQHLGMWHIKLRPDCGGPDDFYTYKKPDNTVIGILVGNPQVDNHGEVRVQNHITGDVCVLNFKARGWRSSGAFEVTGEVFNKKKEKVWVLGGHWNDSIYAKKVTKGKKGDSLSLDRTKTNASHASSGPNYDGQKFLVWKVAPRPDAPFHLTPFAITLNAPQPKLVPWLAPTDTRLRPDQRAMEDGEYDKAADDKHRLEEKQRAVRKKREEAGETYAPKWFTRETHPITKQGYWKYSDKYWKLRRDKKLKEASYDIF</sequence>
<evidence type="ECO:0000256" key="1">
    <source>
        <dbReference type="ARBA" id="ARBA00008842"/>
    </source>
</evidence>
<feature type="coiled-coil region" evidence="8">
    <location>
        <begin position="1288"/>
        <end position="1315"/>
    </location>
</feature>
<dbReference type="InterPro" id="IPR037239">
    <property type="entry name" value="OSBP_sf"/>
</dbReference>
<dbReference type="EMBL" id="BTGD01000011">
    <property type="protein sequence ID" value="GMM57257.1"/>
    <property type="molecule type" value="Genomic_DNA"/>
</dbReference>
<dbReference type="InterPro" id="IPR011993">
    <property type="entry name" value="PH-like_dom_sf"/>
</dbReference>
<dbReference type="InterPro" id="IPR001849">
    <property type="entry name" value="PH_domain"/>
</dbReference>
<evidence type="ECO:0000256" key="5">
    <source>
        <dbReference type="ARBA" id="ARBA00023121"/>
    </source>
</evidence>
<dbReference type="GO" id="GO:0006897">
    <property type="term" value="P:endocytosis"/>
    <property type="evidence" value="ECO:0007669"/>
    <property type="project" value="UniProtKB-ARBA"/>
</dbReference>
<keyword evidence="2" id="KW-0813">Transport</keyword>
<dbReference type="GO" id="GO:0034727">
    <property type="term" value="P:piecemeal microautophagy of the nucleus"/>
    <property type="evidence" value="ECO:0007669"/>
    <property type="project" value="TreeGrafter"/>
</dbReference>
<dbReference type="SMART" id="SM00248">
    <property type="entry name" value="ANK"/>
    <property type="match status" value="2"/>
</dbReference>
<name>A0AAV5S0V9_MAUHU</name>
<dbReference type="GO" id="GO:0005829">
    <property type="term" value="C:cytosol"/>
    <property type="evidence" value="ECO:0007669"/>
    <property type="project" value="TreeGrafter"/>
</dbReference>
<evidence type="ECO:0000256" key="4">
    <source>
        <dbReference type="ARBA" id="ARBA00023055"/>
    </source>
</evidence>
<dbReference type="Pfam" id="PF00169">
    <property type="entry name" value="PH"/>
    <property type="match status" value="1"/>
</dbReference>
<keyword evidence="5" id="KW-0446">Lipid-binding</keyword>
<dbReference type="InterPro" id="IPR018494">
    <property type="entry name" value="Oxysterol-bd_CS"/>
</dbReference>
<dbReference type="GO" id="GO:0006887">
    <property type="term" value="P:exocytosis"/>
    <property type="evidence" value="ECO:0007669"/>
    <property type="project" value="TreeGrafter"/>
</dbReference>
<dbReference type="Proteomes" id="UP001377567">
    <property type="component" value="Unassembled WGS sequence"/>
</dbReference>
<evidence type="ECO:0000313" key="12">
    <source>
        <dbReference type="Proteomes" id="UP001377567"/>
    </source>
</evidence>
<dbReference type="SUPFAM" id="SSF48403">
    <property type="entry name" value="Ankyrin repeat"/>
    <property type="match status" value="1"/>
</dbReference>
<dbReference type="Pfam" id="PF00023">
    <property type="entry name" value="Ank"/>
    <property type="match status" value="1"/>
</dbReference>
<feature type="domain" description="PH" evidence="10">
    <location>
        <begin position="290"/>
        <end position="391"/>
    </location>
</feature>
<dbReference type="PROSITE" id="PS01013">
    <property type="entry name" value="OSBP"/>
    <property type="match status" value="1"/>
</dbReference>
<keyword evidence="12" id="KW-1185">Reference proteome</keyword>
<evidence type="ECO:0000313" key="11">
    <source>
        <dbReference type="EMBL" id="GMM57257.1"/>
    </source>
</evidence>
<evidence type="ECO:0000256" key="8">
    <source>
        <dbReference type="SAM" id="Coils"/>
    </source>
</evidence>
<feature type="compositionally biased region" description="Polar residues" evidence="9">
    <location>
        <begin position="1220"/>
        <end position="1229"/>
    </location>
</feature>
<dbReference type="Gene3D" id="1.25.40.20">
    <property type="entry name" value="Ankyrin repeat-containing domain"/>
    <property type="match status" value="1"/>
</dbReference>
<dbReference type="Pfam" id="PF01237">
    <property type="entry name" value="Oxysterol_BP"/>
    <property type="match status" value="1"/>
</dbReference>
<dbReference type="PANTHER" id="PTHR10972">
    <property type="entry name" value="OXYSTEROL-BINDING PROTEIN-RELATED"/>
    <property type="match status" value="1"/>
</dbReference>
<keyword evidence="4" id="KW-0445">Lipid transport</keyword>
<gene>
    <name evidence="11" type="ORF">DAKH74_038730</name>
</gene>
<evidence type="ECO:0000256" key="3">
    <source>
        <dbReference type="ARBA" id="ARBA00022553"/>
    </source>
</evidence>
<dbReference type="GO" id="GO:0030011">
    <property type="term" value="P:maintenance of cell polarity"/>
    <property type="evidence" value="ECO:0007669"/>
    <property type="project" value="TreeGrafter"/>
</dbReference>
<keyword evidence="3" id="KW-0597">Phosphoprotein</keyword>
<evidence type="ECO:0000259" key="10">
    <source>
        <dbReference type="PROSITE" id="PS50003"/>
    </source>
</evidence>
<dbReference type="PROSITE" id="PS50088">
    <property type="entry name" value="ANK_REPEAT"/>
    <property type="match status" value="1"/>
</dbReference>
<dbReference type="GO" id="GO:0097038">
    <property type="term" value="C:perinuclear endoplasmic reticulum"/>
    <property type="evidence" value="ECO:0007669"/>
    <property type="project" value="TreeGrafter"/>
</dbReference>
<feature type="region of interest" description="Disordered" evidence="9">
    <location>
        <begin position="720"/>
        <end position="759"/>
    </location>
</feature>
<dbReference type="Gene3D" id="2.40.160.120">
    <property type="match status" value="1"/>
</dbReference>
<keyword evidence="8" id="KW-0175">Coiled coil</keyword>
<feature type="compositionally biased region" description="Polar residues" evidence="9">
    <location>
        <begin position="435"/>
        <end position="463"/>
    </location>
</feature>
<dbReference type="Gene3D" id="3.30.70.3490">
    <property type="match status" value="1"/>
</dbReference>
<dbReference type="PANTHER" id="PTHR10972:SF205">
    <property type="entry name" value="OXYSTEROL-BINDING PROTEIN 1"/>
    <property type="match status" value="1"/>
</dbReference>
<feature type="compositionally biased region" description="Basic and acidic residues" evidence="9">
    <location>
        <begin position="1209"/>
        <end position="1219"/>
    </location>
</feature>
<dbReference type="GO" id="GO:0032934">
    <property type="term" value="F:sterol binding"/>
    <property type="evidence" value="ECO:0007669"/>
    <property type="project" value="TreeGrafter"/>
</dbReference>
<evidence type="ECO:0000256" key="2">
    <source>
        <dbReference type="ARBA" id="ARBA00022448"/>
    </source>
</evidence>
<evidence type="ECO:0000256" key="6">
    <source>
        <dbReference type="PROSITE-ProRule" id="PRU00023"/>
    </source>
</evidence>
<accession>A0AAV5S0V9</accession>
<dbReference type="InterPro" id="IPR036770">
    <property type="entry name" value="Ankyrin_rpt-contain_sf"/>
</dbReference>
<protein>
    <submittedName>
        <fullName evidence="11">Oxysterol-binding protein related protein</fullName>
    </submittedName>
</protein>
<feature type="region of interest" description="Disordered" evidence="9">
    <location>
        <begin position="1209"/>
        <end position="1229"/>
    </location>
</feature>
<evidence type="ECO:0000256" key="7">
    <source>
        <dbReference type="RuleBase" id="RU003844"/>
    </source>
</evidence>
<dbReference type="FunFam" id="2.40.160.120:FF:000001">
    <property type="entry name" value="Oxysterol-binding protein"/>
    <property type="match status" value="1"/>
</dbReference>
<dbReference type="InterPro" id="IPR000648">
    <property type="entry name" value="Oxysterol-bd"/>
</dbReference>
<proteinExistence type="inferred from homology"/>
<dbReference type="Pfam" id="PF13637">
    <property type="entry name" value="Ank_4"/>
    <property type="match status" value="1"/>
</dbReference>
<dbReference type="GO" id="GO:0005886">
    <property type="term" value="C:plasma membrane"/>
    <property type="evidence" value="ECO:0007669"/>
    <property type="project" value="TreeGrafter"/>
</dbReference>
<evidence type="ECO:0000256" key="9">
    <source>
        <dbReference type="SAM" id="MobiDB-lite"/>
    </source>
</evidence>
<dbReference type="Gene3D" id="2.30.29.30">
    <property type="entry name" value="Pleckstrin-homology domain (PH domain)/Phosphotyrosine-binding domain (PTB)"/>
    <property type="match status" value="1"/>
</dbReference>
<comment type="similarity">
    <text evidence="1 7">Belongs to the OSBP family.</text>
</comment>
<reference evidence="11 12" key="1">
    <citation type="journal article" date="2023" name="Elife">
        <title>Identification of key yeast species and microbe-microbe interactions impacting larval growth of Drosophila in the wild.</title>
        <authorList>
            <person name="Mure A."/>
            <person name="Sugiura Y."/>
            <person name="Maeda R."/>
            <person name="Honda K."/>
            <person name="Sakurai N."/>
            <person name="Takahashi Y."/>
            <person name="Watada M."/>
            <person name="Katoh T."/>
            <person name="Gotoh A."/>
            <person name="Gotoh Y."/>
            <person name="Taniguchi I."/>
            <person name="Nakamura K."/>
            <person name="Hayashi T."/>
            <person name="Katayama T."/>
            <person name="Uemura T."/>
            <person name="Hattori Y."/>
        </authorList>
    </citation>
    <scope>NUCLEOTIDE SEQUENCE [LARGE SCALE GENOMIC DNA]</scope>
    <source>
        <strain evidence="11 12">KH-74</strain>
    </source>
</reference>
<dbReference type="SUPFAM" id="SSF50729">
    <property type="entry name" value="PH domain-like"/>
    <property type="match status" value="1"/>
</dbReference>